<evidence type="ECO:0000313" key="2">
    <source>
        <dbReference type="EMBL" id="MUL37422.1"/>
    </source>
</evidence>
<proteinExistence type="predicted"/>
<feature type="coiled-coil region" evidence="1">
    <location>
        <begin position="27"/>
        <end position="89"/>
    </location>
</feature>
<name>A0A6N8FXR9_9CHRO</name>
<sequence>MQWLAQQGDASTVINQLVNQARDSQECNIAEEELAISREQLATLQQQLKVETLKGEVYYYQQLKYEDQLEISNEQIRALKEQIIDSKQKSKSYCKQLEQVIGSLRDLLSQVEFSKKNNSLSEAMSKY</sequence>
<keyword evidence="3" id="KW-1185">Reference proteome</keyword>
<accession>A0A6N8FXR9</accession>
<gene>
    <name evidence="2" type="ORF">BWI75_14055</name>
</gene>
<dbReference type="Proteomes" id="UP000441797">
    <property type="component" value="Unassembled WGS sequence"/>
</dbReference>
<reference evidence="2 3" key="1">
    <citation type="journal article" date="2019" name="Front. Microbiol.">
        <title>Genomic Features for Desiccation Tolerance and Sugar Biosynthesis in the Extremophile Gloeocapsopsis sp. UTEX B3054.</title>
        <authorList>
            <person name="Urrejola C."/>
            <person name="Alcorta J."/>
            <person name="Salas L."/>
            <person name="Vasquez M."/>
            <person name="Polz M.F."/>
            <person name="Vicuna R."/>
            <person name="Diez B."/>
        </authorList>
    </citation>
    <scope>NUCLEOTIDE SEQUENCE [LARGE SCALE GENOMIC DNA]</scope>
    <source>
        <strain evidence="2 3">1H9</strain>
    </source>
</reference>
<organism evidence="2 3">
    <name type="scientific">Gloeocapsopsis dulcis AAB1 = 1H9</name>
    <dbReference type="NCBI Taxonomy" id="1433147"/>
    <lineage>
        <taxon>Bacteria</taxon>
        <taxon>Bacillati</taxon>
        <taxon>Cyanobacteriota</taxon>
        <taxon>Cyanophyceae</taxon>
        <taxon>Oscillatoriophycideae</taxon>
        <taxon>Chroococcales</taxon>
        <taxon>Chroococcaceae</taxon>
        <taxon>Gloeocapsopsis</taxon>
        <taxon>Gloeocapsopsis dulcis</taxon>
    </lineage>
</organism>
<protein>
    <submittedName>
        <fullName evidence="2">Uncharacterized protein</fullName>
    </submittedName>
</protein>
<comment type="caution">
    <text evidence="2">The sequence shown here is derived from an EMBL/GenBank/DDBJ whole genome shotgun (WGS) entry which is preliminary data.</text>
</comment>
<dbReference type="EMBL" id="NAPY01000021">
    <property type="protein sequence ID" value="MUL37422.1"/>
    <property type="molecule type" value="Genomic_DNA"/>
</dbReference>
<keyword evidence="1" id="KW-0175">Coiled coil</keyword>
<dbReference type="AlphaFoldDB" id="A0A6N8FXR9"/>
<evidence type="ECO:0000313" key="3">
    <source>
        <dbReference type="Proteomes" id="UP000441797"/>
    </source>
</evidence>
<evidence type="ECO:0000256" key="1">
    <source>
        <dbReference type="SAM" id="Coils"/>
    </source>
</evidence>